<dbReference type="Pfam" id="PF00497">
    <property type="entry name" value="SBP_bac_3"/>
    <property type="match status" value="1"/>
</dbReference>
<proteinExistence type="inferred from homology"/>
<dbReference type="EMBL" id="CP009048">
    <property type="protein sequence ID" value="AIL61730.1"/>
    <property type="molecule type" value="Genomic_DNA"/>
</dbReference>
<gene>
    <name evidence="5" type="ORF">PSAKL28_25280</name>
</gene>
<evidence type="ECO:0000259" key="4">
    <source>
        <dbReference type="SMART" id="SM00062"/>
    </source>
</evidence>
<dbReference type="SUPFAM" id="SSF53850">
    <property type="entry name" value="Periplasmic binding protein-like II"/>
    <property type="match status" value="1"/>
</dbReference>
<dbReference type="GO" id="GO:0009279">
    <property type="term" value="C:cell outer membrane"/>
    <property type="evidence" value="ECO:0007669"/>
    <property type="project" value="UniProtKB-SubCell"/>
</dbReference>
<protein>
    <submittedName>
        <fullName evidence="5">Transglycosylase SLT domain-containing protein</fullName>
    </submittedName>
</protein>
<dbReference type="PANTHER" id="PTHR37423:SF2">
    <property type="entry name" value="MEMBRANE-BOUND LYTIC MUREIN TRANSGLYCOSYLASE C"/>
    <property type="match status" value="1"/>
</dbReference>
<keyword evidence="3" id="KW-0472">Membrane</keyword>
<dbReference type="Gene3D" id="3.40.190.10">
    <property type="entry name" value="Periplasmic binding protein-like II"/>
    <property type="match status" value="2"/>
</dbReference>
<sequence>MVGLSLQRRPWPHRATHLRLFLAGAAAVLWPLYIDSLPAADEIKSSEAIPSEMLTVDPREIQKPWIGDLEAMKERRIIRVLTIYSKTFYFVDKGTQRGATYDWFGLFEKELNQKLASAKSGAKKHLKVHVVFVPVRRDELLPALVAGKGDIAASNLTITASRQELVDFSAPAYTNVSEVVLSGPASPQVAGIDDLAGQDVYVRKSSSYYESLVELNKRFAAEQRPLLKINLAPEELEDEDLVEMLNAGLLPLIVMDKHKADLWKQVFPKVTVHEGIAIRTGGEIAWAIRKDSPQLKAAVDDFVTRHKKGTTTGNMIFVRYLKNANYIKDAASTSERKKFLELIQFFKRYGDKYSVDWLLMAAQGYQESRLDQSVRSPVGAIGVMQVMPATGKELNVGDIRRTQPNIEAGVKYMRTMIDRYYGDEPMTELDKVLFTFASYNAGPARVARLREEAAKRGLDPNVWFHNVEYVAADRIGAETVTYVNNIYKYYIAYRLIMGSQEAKQRAVEKARPQPQ</sequence>
<dbReference type="Proteomes" id="UP000028931">
    <property type="component" value="Chromosome"/>
</dbReference>
<name>A0A077FAZ8_9PSED</name>
<dbReference type="RefSeq" id="WP_051939340.1">
    <property type="nucleotide sequence ID" value="NZ_CP009048.1"/>
</dbReference>
<dbReference type="CDD" id="cd13403">
    <property type="entry name" value="MLTF-like"/>
    <property type="match status" value="1"/>
</dbReference>
<dbReference type="CDD" id="cd01009">
    <property type="entry name" value="PBP2_YfhD_N"/>
    <property type="match status" value="1"/>
</dbReference>
<dbReference type="InterPro" id="IPR001638">
    <property type="entry name" value="Solute-binding_3/MltF_N"/>
</dbReference>
<feature type="domain" description="Solute-binding protein family 3/N-terminal" evidence="4">
    <location>
        <begin position="80"/>
        <end position="324"/>
    </location>
</feature>
<accession>A0A077FAZ8</accession>
<evidence type="ECO:0000256" key="2">
    <source>
        <dbReference type="ARBA" id="ARBA00007734"/>
    </source>
</evidence>
<dbReference type="KEGG" id="palk:PSAKL28_25280"/>
<evidence type="ECO:0000256" key="3">
    <source>
        <dbReference type="ARBA" id="ARBA00023237"/>
    </source>
</evidence>
<organism evidence="5 6">
    <name type="scientific">Pseudomonas alkylphenolica</name>
    <dbReference type="NCBI Taxonomy" id="237609"/>
    <lineage>
        <taxon>Bacteria</taxon>
        <taxon>Pseudomonadati</taxon>
        <taxon>Pseudomonadota</taxon>
        <taxon>Gammaproteobacteria</taxon>
        <taxon>Pseudomonadales</taxon>
        <taxon>Pseudomonadaceae</taxon>
        <taxon>Pseudomonas</taxon>
    </lineage>
</organism>
<dbReference type="AlphaFoldDB" id="A0A077FAZ8"/>
<evidence type="ECO:0000256" key="1">
    <source>
        <dbReference type="ARBA" id="ARBA00004339"/>
    </source>
</evidence>
<comment type="similarity">
    <text evidence="2">Belongs to the transglycosylase Slt family.</text>
</comment>
<dbReference type="Gene3D" id="1.10.530.10">
    <property type="match status" value="1"/>
</dbReference>
<dbReference type="Pfam" id="PF01464">
    <property type="entry name" value="SLT"/>
    <property type="match status" value="1"/>
</dbReference>
<dbReference type="InterPro" id="IPR023346">
    <property type="entry name" value="Lysozyme-like_dom_sf"/>
</dbReference>
<dbReference type="SUPFAM" id="SSF53955">
    <property type="entry name" value="Lysozyme-like"/>
    <property type="match status" value="1"/>
</dbReference>
<dbReference type="eggNOG" id="COG4623">
    <property type="taxonomic scope" value="Bacteria"/>
</dbReference>
<evidence type="ECO:0000313" key="6">
    <source>
        <dbReference type="Proteomes" id="UP000028931"/>
    </source>
</evidence>
<dbReference type="SMART" id="SM00062">
    <property type="entry name" value="PBPb"/>
    <property type="match status" value="1"/>
</dbReference>
<reference evidence="5 6" key="1">
    <citation type="submission" date="2014-07" db="EMBL/GenBank/DDBJ databases">
        <authorList>
            <person name="Lee K."/>
            <person name="Lim J.Y."/>
            <person name="Hwang I."/>
        </authorList>
    </citation>
    <scope>NUCLEOTIDE SEQUENCE [LARGE SCALE GENOMIC DNA]</scope>
    <source>
        <strain evidence="5 6">KL28</strain>
    </source>
</reference>
<dbReference type="HOGENOM" id="CLU_027494_1_0_6"/>
<dbReference type="PANTHER" id="PTHR37423">
    <property type="entry name" value="SOLUBLE LYTIC MUREIN TRANSGLYCOSYLASE-RELATED"/>
    <property type="match status" value="1"/>
</dbReference>
<comment type="subcellular location">
    <subcellularLocation>
        <location evidence="1">Cell outer membrane</location>
        <topology evidence="1">Peripheral membrane protein</topology>
    </subcellularLocation>
</comment>
<evidence type="ECO:0000313" key="5">
    <source>
        <dbReference type="EMBL" id="AIL61730.1"/>
    </source>
</evidence>
<dbReference type="InterPro" id="IPR008258">
    <property type="entry name" value="Transglycosylase_SLT_dom_1"/>
</dbReference>
<keyword evidence="3" id="KW-0998">Cell outer membrane</keyword>